<feature type="transmembrane region" description="Helical" evidence="9">
    <location>
        <begin position="263"/>
        <end position="285"/>
    </location>
</feature>
<evidence type="ECO:0000256" key="2">
    <source>
        <dbReference type="ARBA" id="ARBA00009773"/>
    </source>
</evidence>
<dbReference type="Proteomes" id="UP000601223">
    <property type="component" value="Unassembled WGS sequence"/>
</dbReference>
<evidence type="ECO:0000256" key="5">
    <source>
        <dbReference type="ARBA" id="ARBA00022692"/>
    </source>
</evidence>
<feature type="compositionally biased region" description="Basic and acidic residues" evidence="8">
    <location>
        <begin position="349"/>
        <end position="359"/>
    </location>
</feature>
<keyword evidence="5 9" id="KW-0812">Transmembrane</keyword>
<dbReference type="InterPro" id="IPR002549">
    <property type="entry name" value="AI-2E-like"/>
</dbReference>
<evidence type="ECO:0000256" key="6">
    <source>
        <dbReference type="ARBA" id="ARBA00022989"/>
    </source>
</evidence>
<sequence length="359" mass="37020">MDALRTAGSKAWALVGIAVAVAIGVFVILLLKPLVVALLGALCVSLALSPGVDALARRGLRRGLGAGLGVLLLIFLGILVVWLVVTGLASQWSELTAAMNKAVADLHAWLQSRGLQGSLAESARDSLEDRGSTLVSGLLPKLGNLAGTTASLFVGLFVFLFTTFFMLKDGPRMARGAEPWIPLGRAWMDQVGRIIRGYVVGLTLLGAFNAAVVGLGALALGVPLIGTLLIITLLGNYVPYLGAWVAGAFAVLIALASGGPKTALIMTLVVFLANGTLQTLLQPFAYGAALRMRPLTILLATVVGGLLAGIIGVMIAAPVAAIIQHTAELLRAPPTAPSPPPPDGQDPDDLARTVDDTPD</sequence>
<feature type="transmembrane region" description="Helical" evidence="9">
    <location>
        <begin position="12"/>
        <end position="31"/>
    </location>
</feature>
<gene>
    <name evidence="10" type="ORF">Cba03nite_20730</name>
</gene>
<evidence type="ECO:0000256" key="1">
    <source>
        <dbReference type="ARBA" id="ARBA00004651"/>
    </source>
</evidence>
<dbReference type="PANTHER" id="PTHR21716:SF53">
    <property type="entry name" value="PERMEASE PERM-RELATED"/>
    <property type="match status" value="1"/>
</dbReference>
<evidence type="ECO:0000313" key="10">
    <source>
        <dbReference type="EMBL" id="GIF80724.1"/>
    </source>
</evidence>
<evidence type="ECO:0000313" key="11">
    <source>
        <dbReference type="Proteomes" id="UP000601223"/>
    </source>
</evidence>
<evidence type="ECO:0000256" key="3">
    <source>
        <dbReference type="ARBA" id="ARBA00022448"/>
    </source>
</evidence>
<keyword evidence="3" id="KW-0813">Transport</keyword>
<feature type="transmembrane region" description="Helical" evidence="9">
    <location>
        <begin position="297"/>
        <end position="323"/>
    </location>
</feature>
<proteinExistence type="inferred from homology"/>
<dbReference type="Pfam" id="PF01594">
    <property type="entry name" value="AI-2E_transport"/>
    <property type="match status" value="1"/>
</dbReference>
<comment type="caution">
    <text evidence="10">The sequence shown here is derived from an EMBL/GenBank/DDBJ whole genome shotgun (WGS) entry which is preliminary data.</text>
</comment>
<feature type="transmembrane region" description="Helical" evidence="9">
    <location>
        <begin position="237"/>
        <end position="256"/>
    </location>
</feature>
<dbReference type="EMBL" id="BONF01000010">
    <property type="protein sequence ID" value="GIF80724.1"/>
    <property type="molecule type" value="Genomic_DNA"/>
</dbReference>
<feature type="transmembrane region" description="Helical" evidence="9">
    <location>
        <begin position="63"/>
        <end position="85"/>
    </location>
</feature>
<keyword evidence="7 9" id="KW-0472">Membrane</keyword>
<dbReference type="RefSeq" id="WP_203744595.1">
    <property type="nucleotide sequence ID" value="NZ_BONF01000010.1"/>
</dbReference>
<dbReference type="AlphaFoldDB" id="A0A8J3JP33"/>
<evidence type="ECO:0000256" key="7">
    <source>
        <dbReference type="ARBA" id="ARBA00023136"/>
    </source>
</evidence>
<name>A0A8J3JP33_9ACTN</name>
<comment type="subcellular location">
    <subcellularLocation>
        <location evidence="1">Cell membrane</location>
        <topology evidence="1">Multi-pass membrane protein</topology>
    </subcellularLocation>
</comment>
<evidence type="ECO:0000256" key="9">
    <source>
        <dbReference type="SAM" id="Phobius"/>
    </source>
</evidence>
<dbReference type="PANTHER" id="PTHR21716">
    <property type="entry name" value="TRANSMEMBRANE PROTEIN"/>
    <property type="match status" value="1"/>
</dbReference>
<comment type="similarity">
    <text evidence="2">Belongs to the autoinducer-2 exporter (AI-2E) (TC 2.A.86) family.</text>
</comment>
<evidence type="ECO:0000256" key="4">
    <source>
        <dbReference type="ARBA" id="ARBA00022475"/>
    </source>
</evidence>
<feature type="transmembrane region" description="Helical" evidence="9">
    <location>
        <begin position="198"/>
        <end position="231"/>
    </location>
</feature>
<protein>
    <submittedName>
        <fullName evidence="10">AI-2E family transporter</fullName>
    </submittedName>
</protein>
<keyword evidence="11" id="KW-1185">Reference proteome</keyword>
<evidence type="ECO:0000256" key="8">
    <source>
        <dbReference type="SAM" id="MobiDB-lite"/>
    </source>
</evidence>
<keyword evidence="4" id="KW-1003">Cell membrane</keyword>
<dbReference type="GO" id="GO:0005886">
    <property type="term" value="C:plasma membrane"/>
    <property type="evidence" value="ECO:0007669"/>
    <property type="project" value="UniProtKB-SubCell"/>
</dbReference>
<feature type="transmembrane region" description="Helical" evidence="9">
    <location>
        <begin position="145"/>
        <end position="167"/>
    </location>
</feature>
<feature type="transmembrane region" description="Helical" evidence="9">
    <location>
        <begin position="37"/>
        <end position="56"/>
    </location>
</feature>
<reference evidence="10 11" key="1">
    <citation type="submission" date="2021-01" db="EMBL/GenBank/DDBJ databases">
        <title>Whole genome shotgun sequence of Catellatospora bangladeshensis NBRC 107357.</title>
        <authorList>
            <person name="Komaki H."/>
            <person name="Tamura T."/>
        </authorList>
    </citation>
    <scope>NUCLEOTIDE SEQUENCE [LARGE SCALE GENOMIC DNA]</scope>
    <source>
        <strain evidence="10 11">NBRC 107357</strain>
    </source>
</reference>
<feature type="region of interest" description="Disordered" evidence="8">
    <location>
        <begin position="332"/>
        <end position="359"/>
    </location>
</feature>
<feature type="compositionally biased region" description="Pro residues" evidence="8">
    <location>
        <begin position="334"/>
        <end position="344"/>
    </location>
</feature>
<accession>A0A8J3JP33</accession>
<organism evidence="10 11">
    <name type="scientific">Catellatospora bangladeshensis</name>
    <dbReference type="NCBI Taxonomy" id="310355"/>
    <lineage>
        <taxon>Bacteria</taxon>
        <taxon>Bacillati</taxon>
        <taxon>Actinomycetota</taxon>
        <taxon>Actinomycetes</taxon>
        <taxon>Micromonosporales</taxon>
        <taxon>Micromonosporaceae</taxon>
        <taxon>Catellatospora</taxon>
    </lineage>
</organism>
<keyword evidence="6 9" id="KW-1133">Transmembrane helix</keyword>